<dbReference type="Proteomes" id="UP000063063">
    <property type="component" value="Chromosome 17"/>
</dbReference>
<evidence type="ECO:0000256" key="6">
    <source>
        <dbReference type="ARBA" id="ARBA00039080"/>
    </source>
</evidence>
<sequence length="630" mass="68550">MSNPSNSHLQALREELCAPGLDQGHLFEGWPDTMDECSERQIALLMDLYLFSNVYHGGITQYIRNGQALLARESGEVDFAALEMPPLIFEAPSLHCRTAEMTALENAGTAMLRKTVFVLVAGGLGERLGYSSIKVGLPVETATNTTYLAYYLQWAQQVGGKEVPFAIMTSDDTHDRTLQLLCELNLEMPNLQVLKQGQVFCFADSAAHLALDDEGKLLRKPHGHGDVHSLIYNTTVKGLAVSDSSDGTEPAQSLVNAWLAAGYESIVFIQDTNVGATVTIPISLALSAEHSLDMNFTCIPRVPTESIGLLCRIKKNNGDPWLVANVEYNVFAEVSRTPSNDGGDEVGRPTDFSPFPGSINTLVLKLSSYADRLRESHGTVPEFINPKYSDETRHSFRNPARIESLMQDIALLFSEDDYRVGGTIFERFSYQPVKNSLESAALLVAQGNRPYCAATGEADFYELQRRRLKAIGLPLFYSSEAEVTVANGAVGVRLFPIIVLDAMCASSGSLDDLTTVFPAPEKVHIDQRSTLVVEGRVIVEDLELCGALVIRGPRGPAEPPYVVRNAVVRNAGWSVHAVTSFCSGRDGNVSEVDDIRGFVLEKTAMTVMDYATHSGSAADAPFGATDSAKL</sequence>
<evidence type="ECO:0000256" key="7">
    <source>
        <dbReference type="ARBA" id="ARBA00048259"/>
    </source>
</evidence>
<dbReference type="EC" id="2.7.7.64" evidence="6"/>
<accession>A0A088S6K9</accession>
<dbReference type="SUPFAM" id="SSF53448">
    <property type="entry name" value="Nucleotide-diphospho-sugar transferases"/>
    <property type="match status" value="1"/>
</dbReference>
<evidence type="ECO:0000313" key="8">
    <source>
        <dbReference type="EMBL" id="AIN97151.1"/>
    </source>
</evidence>
<dbReference type="EMBL" id="CP009386">
    <property type="protein sequence ID" value="AIN97151.1"/>
    <property type="molecule type" value="Genomic_DNA"/>
</dbReference>
<proteinExistence type="inferred from homology"/>
<dbReference type="AlphaFoldDB" id="A0A088S6K9"/>
<dbReference type="GeneID" id="22573856"/>
<dbReference type="eggNOG" id="KOG2388">
    <property type="taxonomic scope" value="Eukaryota"/>
</dbReference>
<reference evidence="8 9" key="1">
    <citation type="journal article" date="2015" name="Sci. Rep.">
        <title>The genome of Leishmania panamensis: insights into genomics of the L. (Viannia) subgenus.</title>
        <authorList>
            <person name="Llanes A."/>
            <person name="Restrepo C.M."/>
            <person name="Vecchio G.D."/>
            <person name="Anguizola F.J."/>
            <person name="Lleonart R."/>
        </authorList>
    </citation>
    <scope>NUCLEOTIDE SEQUENCE [LARGE SCALE GENOMIC DNA]</scope>
    <source>
        <strain evidence="8 9">MHOM/PA/94/PSC-1</strain>
    </source>
</reference>
<dbReference type="InterPro" id="IPR039741">
    <property type="entry name" value="UDP-sugar_pyrophosphorylase"/>
</dbReference>
<dbReference type="KEGG" id="lpan:LPMP_171130"/>
<dbReference type="PANTHER" id="PTHR11952:SF9">
    <property type="entry name" value="UDP-SUGAR PYROPHOSPHORYLASE"/>
    <property type="match status" value="1"/>
</dbReference>
<evidence type="ECO:0000256" key="5">
    <source>
        <dbReference type="ARBA" id="ARBA00038047"/>
    </source>
</evidence>
<organism evidence="8 9">
    <name type="scientific">Leishmania panamensis</name>
    <dbReference type="NCBI Taxonomy" id="5679"/>
    <lineage>
        <taxon>Eukaryota</taxon>
        <taxon>Discoba</taxon>
        <taxon>Euglenozoa</taxon>
        <taxon>Kinetoplastea</taxon>
        <taxon>Metakinetoplastina</taxon>
        <taxon>Trypanosomatida</taxon>
        <taxon>Trypanosomatidae</taxon>
        <taxon>Leishmaniinae</taxon>
        <taxon>Leishmania</taxon>
        <taxon>Leishmania guyanensis species complex</taxon>
    </lineage>
</organism>
<dbReference type="Pfam" id="PF01704">
    <property type="entry name" value="UDPGP"/>
    <property type="match status" value="1"/>
</dbReference>
<dbReference type="GO" id="GO:0006048">
    <property type="term" value="P:UDP-N-acetylglucosamine biosynthetic process"/>
    <property type="evidence" value="ECO:0007669"/>
    <property type="project" value="TreeGrafter"/>
</dbReference>
<gene>
    <name evidence="8" type="primary">USP</name>
    <name evidence="8" type="ORF">LPMP_171130</name>
</gene>
<evidence type="ECO:0000313" key="9">
    <source>
        <dbReference type="Proteomes" id="UP000063063"/>
    </source>
</evidence>
<comment type="similarity">
    <text evidence="5">Belongs to the USP family.</text>
</comment>
<dbReference type="InterPro" id="IPR002618">
    <property type="entry name" value="UDPGP_fam"/>
</dbReference>
<dbReference type="InterPro" id="IPR029044">
    <property type="entry name" value="Nucleotide-diphossugar_trans"/>
</dbReference>
<evidence type="ECO:0000256" key="4">
    <source>
        <dbReference type="ARBA" id="ARBA00022695"/>
    </source>
</evidence>
<keyword evidence="4 8" id="KW-0548">Nucleotidyltransferase</keyword>
<dbReference type="RefSeq" id="XP_010697804.1">
    <property type="nucleotide sequence ID" value="XM_010699502.1"/>
</dbReference>
<dbReference type="VEuPathDB" id="TriTrypDB:LPAL13_170017600"/>
<comment type="cofactor">
    <cofactor evidence="2">
        <name>Mg(2+)</name>
        <dbReference type="ChEBI" id="CHEBI:18420"/>
    </cofactor>
</comment>
<comment type="catalytic activity">
    <reaction evidence="7">
        <text>a monosaccharide 1-phosphate + UTP + H(+) = a UDP-monosaccharide + diphosphate</text>
        <dbReference type="Rhea" id="RHEA:13205"/>
        <dbReference type="ChEBI" id="CHEBI:15378"/>
        <dbReference type="ChEBI" id="CHEBI:33019"/>
        <dbReference type="ChEBI" id="CHEBI:46398"/>
        <dbReference type="ChEBI" id="CHEBI:140358"/>
        <dbReference type="ChEBI" id="CHEBI:140359"/>
        <dbReference type="EC" id="2.7.7.64"/>
    </reaction>
</comment>
<comment type="cofactor">
    <cofactor evidence="1">
        <name>Mn(2+)</name>
        <dbReference type="ChEBI" id="CHEBI:29035"/>
    </cofactor>
</comment>
<dbReference type="GO" id="GO:0051748">
    <property type="term" value="F:UTP-monosaccharide-1-phosphate uridylyltransferase activity"/>
    <property type="evidence" value="ECO:0007669"/>
    <property type="project" value="UniProtKB-EC"/>
</dbReference>
<keyword evidence="9" id="KW-1185">Reference proteome</keyword>
<protein>
    <recommendedName>
        <fullName evidence="6">UTP-monosaccharide-1-phosphate uridylyltransferase</fullName>
        <ecNumber evidence="6">2.7.7.64</ecNumber>
    </recommendedName>
</protein>
<dbReference type="GO" id="GO:0003977">
    <property type="term" value="F:UDP-N-acetylglucosamine diphosphorylase activity"/>
    <property type="evidence" value="ECO:0007669"/>
    <property type="project" value="TreeGrafter"/>
</dbReference>
<evidence type="ECO:0000256" key="3">
    <source>
        <dbReference type="ARBA" id="ARBA00022679"/>
    </source>
</evidence>
<dbReference type="OrthoDB" id="532420at2759"/>
<evidence type="ECO:0000256" key="1">
    <source>
        <dbReference type="ARBA" id="ARBA00001936"/>
    </source>
</evidence>
<keyword evidence="3 8" id="KW-0808">Transferase</keyword>
<dbReference type="Gene3D" id="2.160.10.30">
    <property type="match status" value="1"/>
</dbReference>
<name>A0A088S6K9_LEIPA</name>
<dbReference type="VEuPathDB" id="TriTrypDB:LPMP_171130"/>
<evidence type="ECO:0000256" key="2">
    <source>
        <dbReference type="ARBA" id="ARBA00001946"/>
    </source>
</evidence>
<dbReference type="PANTHER" id="PTHR11952">
    <property type="entry name" value="UDP- GLUCOSE PYROPHOSPHORYLASE"/>
    <property type="match status" value="1"/>
</dbReference>
<dbReference type="Gene3D" id="3.90.550.10">
    <property type="entry name" value="Spore Coat Polysaccharide Biosynthesis Protein SpsA, Chain A"/>
    <property type="match status" value="1"/>
</dbReference>